<sequence>MQGNELTPWVLTIIGSLFGLFLVARVFINYAKGAWGKFVTDLAGAAIVAYVIAQPSEAIDILTAVGDKAVSIIPG</sequence>
<dbReference type="EMBL" id="LJGW01000042">
    <property type="protein sequence ID" value="OEV13742.1"/>
    <property type="molecule type" value="Genomic_DNA"/>
</dbReference>
<feature type="transmembrane region" description="Helical" evidence="1">
    <location>
        <begin position="6"/>
        <end position="28"/>
    </location>
</feature>
<protein>
    <submittedName>
        <fullName evidence="2">Uncharacterized protein</fullName>
    </submittedName>
</protein>
<dbReference type="RefSeq" id="WP_070014726.1">
    <property type="nucleotide sequence ID" value="NZ_LJGW01000042.1"/>
</dbReference>
<dbReference type="InterPro" id="IPR049746">
    <property type="entry name" value="TcpD-like_C"/>
</dbReference>
<evidence type="ECO:0000256" key="1">
    <source>
        <dbReference type="SAM" id="Phobius"/>
    </source>
</evidence>
<accession>A0A1E7LBY7</accession>
<dbReference type="Proteomes" id="UP000176005">
    <property type="component" value="Unassembled WGS sequence"/>
</dbReference>
<organism evidence="2 3">
    <name type="scientific">Streptomyces nanshensis</name>
    <dbReference type="NCBI Taxonomy" id="518642"/>
    <lineage>
        <taxon>Bacteria</taxon>
        <taxon>Bacillati</taxon>
        <taxon>Actinomycetota</taxon>
        <taxon>Actinomycetes</taxon>
        <taxon>Kitasatosporales</taxon>
        <taxon>Streptomycetaceae</taxon>
        <taxon>Streptomyces</taxon>
    </lineage>
</organism>
<keyword evidence="1" id="KW-0472">Membrane</keyword>
<keyword evidence="1" id="KW-0812">Transmembrane</keyword>
<reference evidence="2 3" key="1">
    <citation type="journal article" date="2016" name="Front. Microbiol.">
        <title>Comparative Genomics Analysis of Streptomyces Species Reveals Their Adaptation to the Marine Environment and Their Diversity at the Genomic Level.</title>
        <authorList>
            <person name="Tian X."/>
            <person name="Zhang Z."/>
            <person name="Yang T."/>
            <person name="Chen M."/>
            <person name="Li J."/>
            <person name="Chen F."/>
            <person name="Yang J."/>
            <person name="Li W."/>
            <person name="Zhang B."/>
            <person name="Zhang Z."/>
            <person name="Wu J."/>
            <person name="Zhang C."/>
            <person name="Long L."/>
            <person name="Xiao J."/>
        </authorList>
    </citation>
    <scope>NUCLEOTIDE SEQUENCE [LARGE SCALE GENOMIC DNA]</scope>
    <source>
        <strain evidence="2 3">SCSIO 10429</strain>
    </source>
</reference>
<name>A0A1E7LBY7_9ACTN</name>
<evidence type="ECO:0000313" key="2">
    <source>
        <dbReference type="EMBL" id="OEV13742.1"/>
    </source>
</evidence>
<comment type="caution">
    <text evidence="2">The sequence shown here is derived from an EMBL/GenBank/DDBJ whole genome shotgun (WGS) entry which is preliminary data.</text>
</comment>
<dbReference type="AlphaFoldDB" id="A0A1E7LBY7"/>
<keyword evidence="1" id="KW-1133">Transmembrane helix</keyword>
<evidence type="ECO:0000313" key="3">
    <source>
        <dbReference type="Proteomes" id="UP000176005"/>
    </source>
</evidence>
<dbReference type="NCBIfam" id="NF040686">
    <property type="entry name" value="TcpD_dom"/>
    <property type="match status" value="1"/>
</dbReference>
<proteinExistence type="predicted"/>
<gene>
    <name evidence="2" type="ORF">AN218_02080</name>
</gene>
<keyword evidence="3" id="KW-1185">Reference proteome</keyword>